<accession>A0A6N9NMA8</accession>
<gene>
    <name evidence="2" type="ORF">GQN54_09550</name>
</gene>
<comment type="caution">
    <text evidence="2">The sequence shown here is derived from an EMBL/GenBank/DDBJ whole genome shotgun (WGS) entry which is preliminary data.</text>
</comment>
<organism evidence="2 3">
    <name type="scientific">Acidiluteibacter ferrifornacis</name>
    <dbReference type="NCBI Taxonomy" id="2692424"/>
    <lineage>
        <taxon>Bacteria</taxon>
        <taxon>Pseudomonadati</taxon>
        <taxon>Bacteroidota</taxon>
        <taxon>Flavobacteriia</taxon>
        <taxon>Flavobacteriales</taxon>
        <taxon>Cryomorphaceae</taxon>
        <taxon>Acidiluteibacter</taxon>
    </lineage>
</organism>
<feature type="chain" id="PRO_5026943316" description="Toxin-antitoxin system YwqK family antitoxin" evidence="1">
    <location>
        <begin position="21"/>
        <end position="259"/>
    </location>
</feature>
<evidence type="ECO:0008006" key="4">
    <source>
        <dbReference type="Google" id="ProtNLM"/>
    </source>
</evidence>
<protein>
    <recommendedName>
        <fullName evidence="4">Toxin-antitoxin system YwqK family antitoxin</fullName>
    </recommendedName>
</protein>
<evidence type="ECO:0000256" key="1">
    <source>
        <dbReference type="SAM" id="SignalP"/>
    </source>
</evidence>
<proteinExistence type="predicted"/>
<dbReference type="Gene3D" id="2.20.110.10">
    <property type="entry name" value="Histone H3 K4-specific methyltransferase SET7/9 N-terminal domain"/>
    <property type="match status" value="2"/>
</dbReference>
<dbReference type="EMBL" id="WWNE01000007">
    <property type="protein sequence ID" value="NBG66360.1"/>
    <property type="molecule type" value="Genomic_DNA"/>
</dbReference>
<feature type="signal peptide" evidence="1">
    <location>
        <begin position="1"/>
        <end position="20"/>
    </location>
</feature>
<reference evidence="2 3" key="1">
    <citation type="submission" date="2019-12" db="EMBL/GenBank/DDBJ databases">
        <authorList>
            <person name="Zhao J."/>
        </authorList>
    </citation>
    <scope>NUCLEOTIDE SEQUENCE [LARGE SCALE GENOMIC DNA]</scope>
    <source>
        <strain evidence="2 3">S-15</strain>
    </source>
</reference>
<name>A0A6N9NMA8_9FLAO</name>
<dbReference type="RefSeq" id="WP_160633312.1">
    <property type="nucleotide sequence ID" value="NZ_WWNE01000007.1"/>
</dbReference>
<dbReference type="AlphaFoldDB" id="A0A6N9NMA8"/>
<dbReference type="Pfam" id="PF07661">
    <property type="entry name" value="MORN_2"/>
    <property type="match status" value="5"/>
</dbReference>
<keyword evidence="1" id="KW-0732">Signal</keyword>
<dbReference type="Gene3D" id="3.90.930.1">
    <property type="match status" value="1"/>
</dbReference>
<dbReference type="SUPFAM" id="SSF82185">
    <property type="entry name" value="Histone H3 K4-specific methyltransferase SET7/9 N-terminal domain"/>
    <property type="match status" value="2"/>
</dbReference>
<dbReference type="PANTHER" id="PTHR33706:SF1">
    <property type="entry name" value="TPR REPEAT PROTEIN"/>
    <property type="match status" value="1"/>
</dbReference>
<keyword evidence="3" id="KW-1185">Reference proteome</keyword>
<evidence type="ECO:0000313" key="2">
    <source>
        <dbReference type="EMBL" id="NBG66360.1"/>
    </source>
</evidence>
<dbReference type="PANTHER" id="PTHR33706">
    <property type="entry name" value="MORN VARIANT REPEAT PROTEIN"/>
    <property type="match status" value="1"/>
</dbReference>
<dbReference type="Proteomes" id="UP000470771">
    <property type="component" value="Unassembled WGS sequence"/>
</dbReference>
<dbReference type="InterPro" id="IPR011652">
    <property type="entry name" value="MORN_2"/>
</dbReference>
<evidence type="ECO:0000313" key="3">
    <source>
        <dbReference type="Proteomes" id="UP000470771"/>
    </source>
</evidence>
<sequence length="259" mass="30180">MRHFITTILLLFLFSVTAISQDGTPINRKDAQGKKTGVWKDYYKSGKVRYVGQFKNDLPVDTFYYFYPDGKLQTLLVHLKKDYAYAKMYYSTGDIMAEGKYFQQKKDSVWKTYGAEGVLVTKGGYIHGARTGKWETYFANGNVAEMVQYRNDIEVDEYKAYYENGNLKEETQFENGFKEGLTTFYDEDGNKLLKGFYKKSMRNGKWIYYKPNGTVDKIVEYENGKAKDNPNNLEVPEVVKSQRKEVLELEDLKGRIKYD</sequence>